<evidence type="ECO:0000313" key="13">
    <source>
        <dbReference type="Proteomes" id="UP000279236"/>
    </source>
</evidence>
<evidence type="ECO:0000256" key="8">
    <source>
        <dbReference type="ARBA" id="ARBA00023277"/>
    </source>
</evidence>
<dbReference type="CDD" id="cd04300">
    <property type="entry name" value="GT35_Glycogen_Phosphorylase"/>
    <property type="match status" value="1"/>
</dbReference>
<evidence type="ECO:0000256" key="1">
    <source>
        <dbReference type="ARBA" id="ARBA00001275"/>
    </source>
</evidence>
<keyword evidence="4" id="KW-0021">Allosteric enzyme</keyword>
<name>A0A427XJ45_9TREE</name>
<evidence type="ECO:0000256" key="2">
    <source>
        <dbReference type="ARBA" id="ARBA00001933"/>
    </source>
</evidence>
<comment type="caution">
    <text evidence="12">The sequence shown here is derived from an EMBL/GenBank/DDBJ whole genome shotgun (WGS) entry which is preliminary data.</text>
</comment>
<keyword evidence="7 9" id="KW-0663">Pyridoxal phosphate</keyword>
<feature type="compositionally biased region" description="Polar residues" evidence="11">
    <location>
        <begin position="27"/>
        <end position="39"/>
    </location>
</feature>
<feature type="region of interest" description="Disordered" evidence="11">
    <location>
        <begin position="1"/>
        <end position="88"/>
    </location>
</feature>
<dbReference type="SUPFAM" id="SSF53756">
    <property type="entry name" value="UDP-Glycosyltransferase/glycogen phosphorylase"/>
    <property type="match status" value="1"/>
</dbReference>
<evidence type="ECO:0000313" key="12">
    <source>
        <dbReference type="EMBL" id="RSH78919.1"/>
    </source>
</evidence>
<keyword evidence="6 10" id="KW-0808">Transferase</keyword>
<dbReference type="PIRSF" id="PIRSF000460">
    <property type="entry name" value="Pprylas_GlgP"/>
    <property type="match status" value="1"/>
</dbReference>
<dbReference type="InterPro" id="IPR035090">
    <property type="entry name" value="Pyridoxal_P_attach_site"/>
</dbReference>
<dbReference type="FunFam" id="3.40.50.2000:FF:000003">
    <property type="entry name" value="Alpha-1,4 glucan phosphorylase"/>
    <property type="match status" value="1"/>
</dbReference>
<evidence type="ECO:0000256" key="5">
    <source>
        <dbReference type="ARBA" id="ARBA00022676"/>
    </source>
</evidence>
<dbReference type="Pfam" id="PF00343">
    <property type="entry name" value="Phosphorylase"/>
    <property type="match status" value="1"/>
</dbReference>
<dbReference type="RefSeq" id="XP_028474066.1">
    <property type="nucleotide sequence ID" value="XM_028617603.1"/>
</dbReference>
<sequence length="921" mass="103724">MSQLTEENLKQMPVSTPPSTGSRTPSLHQPTLSRRSSLSGVGIGPSHNVDTAQIGIPVTTPRRERPKTHKRSLTGSYFPAQPGAPDDEVLPGDPEVWKTALKAEHVDKEDTQAVANSVVRHVTTTLARQAANLDDIAAYQATALSVKDQLLKRWNETTTYHTKHAPKRVYYFSIEWLMGRSLDNAVLNLDMRNTYETATQKLGFNFEDLLNEERDAALGNGGLGRLAACYIDSMATLNLPGWGYGLRYSYGIFKQLISNTGEQLEAPDPWLDRENPWEIARIDVSYPIRFYGRVESIPNTSRAIWSGGTECLAVAYDVPVPGFATKNTANLRLWASRPIQGFDLNSFNAGNYEASVQSSSDAENITRVLYPNDNMYAGKELRLKQQYLWCSASLQDILRRYQKLDLSWEQLPDYVVIQMNDTHPTISIVELMRILIDEEEVPYDVAWKITTKVFAYTNHTVLPEALEKWPLPLFENLLPRHLQLIYQINLNFLNDVAKRFPGDMDRIRRMSIIEEGTPKFVRMAHLAIVGSFKVNGVAELHSQLLQSTIFRDFVEFKGRDSFTNVTNGITPRRWLLQCNPRLAQLITDTLGSEHWLVHLKQIAQLLPMADNAQFRAAFREIKNENKTRLAEVLASELNIQVDIDSVFTCQIKRLHEYKRQTLNIFGVILRYLQIKKATPEERKKFVKHTAIFAGKAAPGYYIAKLVIRLIVNVSKIVNNDPDVGHLLRVVFIPDYSVSVAEVLVPAADVSVQISTAGTEASGTSNMKLGLNGALLLGTVDGANIEIAEDVGEENAFLFGHLAADVDAVRYANSYNPTPLAERSPELAEVFKAIEANTFGDGHIYEPLLKPIYDNDYYLVSNDFGSYLAAERLVDELWRDQEEWTKKSIRTAFSMGDFTSDRSIQDYADSIWSIEPDPVPEN</sequence>
<dbReference type="InterPro" id="IPR011833">
    <property type="entry name" value="Glycg_phsphrylas"/>
</dbReference>
<evidence type="ECO:0000256" key="4">
    <source>
        <dbReference type="ARBA" id="ARBA00022533"/>
    </source>
</evidence>
<dbReference type="AlphaFoldDB" id="A0A427XJ45"/>
<dbReference type="Gene3D" id="3.40.50.2000">
    <property type="entry name" value="Glycogen Phosphorylase B"/>
    <property type="match status" value="2"/>
</dbReference>
<keyword evidence="8 10" id="KW-0119">Carbohydrate metabolism</keyword>
<dbReference type="Proteomes" id="UP000279236">
    <property type="component" value="Unassembled WGS sequence"/>
</dbReference>
<dbReference type="FunFam" id="3.40.50.2000:FF:000002">
    <property type="entry name" value="Alpha-1,4 glucan phosphorylase"/>
    <property type="match status" value="1"/>
</dbReference>
<comment type="catalytic activity">
    <reaction evidence="1 10">
        <text>[(1-&gt;4)-alpha-D-glucosyl](n) + phosphate = [(1-&gt;4)-alpha-D-glucosyl](n-1) + alpha-D-glucose 1-phosphate</text>
        <dbReference type="Rhea" id="RHEA:41732"/>
        <dbReference type="Rhea" id="RHEA-COMP:9584"/>
        <dbReference type="Rhea" id="RHEA-COMP:9586"/>
        <dbReference type="ChEBI" id="CHEBI:15444"/>
        <dbReference type="ChEBI" id="CHEBI:43474"/>
        <dbReference type="ChEBI" id="CHEBI:58601"/>
        <dbReference type="EC" id="2.4.1.1"/>
    </reaction>
</comment>
<dbReference type="InterPro" id="IPR000811">
    <property type="entry name" value="Glyco_trans_35"/>
</dbReference>
<protein>
    <recommendedName>
        <fullName evidence="10">Alpha-1,4 glucan phosphorylase</fullName>
        <ecNumber evidence="10">2.4.1.1</ecNumber>
    </recommendedName>
</protein>
<dbReference type="GO" id="GO:0030170">
    <property type="term" value="F:pyridoxal phosphate binding"/>
    <property type="evidence" value="ECO:0007669"/>
    <property type="project" value="InterPro"/>
</dbReference>
<dbReference type="GeneID" id="39586385"/>
<comment type="function">
    <text evidence="10">Allosteric enzyme that catalyzes the rate-limiting step in glycogen catabolism, the phosphorolytic cleavage of glycogen to produce glucose-1-phosphate, and plays a central role in maintaining cellular and organismal glucose homeostasis.</text>
</comment>
<dbReference type="GO" id="GO:0005980">
    <property type="term" value="P:glycogen catabolic process"/>
    <property type="evidence" value="ECO:0007669"/>
    <property type="project" value="TreeGrafter"/>
</dbReference>
<dbReference type="EC" id="2.4.1.1" evidence="10"/>
<evidence type="ECO:0000256" key="7">
    <source>
        <dbReference type="ARBA" id="ARBA00022898"/>
    </source>
</evidence>
<evidence type="ECO:0000256" key="11">
    <source>
        <dbReference type="SAM" id="MobiDB-lite"/>
    </source>
</evidence>
<dbReference type="GO" id="GO:0005737">
    <property type="term" value="C:cytoplasm"/>
    <property type="evidence" value="ECO:0007669"/>
    <property type="project" value="TreeGrafter"/>
</dbReference>
<dbReference type="EMBL" id="RSCE01000011">
    <property type="protein sequence ID" value="RSH78919.1"/>
    <property type="molecule type" value="Genomic_DNA"/>
</dbReference>
<feature type="modified residue" description="N6-(pyridoxal phosphate)lysine" evidence="9">
    <location>
        <position position="767"/>
    </location>
</feature>
<comment type="cofactor">
    <cofactor evidence="2 10">
        <name>pyridoxal 5'-phosphate</name>
        <dbReference type="ChEBI" id="CHEBI:597326"/>
    </cofactor>
</comment>
<feature type="compositionally biased region" description="Low complexity" evidence="11">
    <location>
        <begin position="13"/>
        <end position="26"/>
    </location>
</feature>
<accession>A0A427XJ45</accession>
<proteinExistence type="inferred from homology"/>
<dbReference type="NCBIfam" id="TIGR02093">
    <property type="entry name" value="P_ylase"/>
    <property type="match status" value="1"/>
</dbReference>
<dbReference type="GO" id="GO:0008184">
    <property type="term" value="F:glycogen phosphorylase activity"/>
    <property type="evidence" value="ECO:0007669"/>
    <property type="project" value="InterPro"/>
</dbReference>
<dbReference type="OrthoDB" id="9215500at2759"/>
<comment type="similarity">
    <text evidence="3 10">Belongs to the glycogen phosphorylase family.</text>
</comment>
<dbReference type="PANTHER" id="PTHR11468">
    <property type="entry name" value="GLYCOGEN PHOSPHORYLASE"/>
    <property type="match status" value="1"/>
</dbReference>
<evidence type="ECO:0000256" key="10">
    <source>
        <dbReference type="RuleBase" id="RU000587"/>
    </source>
</evidence>
<reference evidence="12 13" key="1">
    <citation type="submission" date="2018-11" db="EMBL/GenBank/DDBJ databases">
        <title>Genome sequence of Apiotrichum porosum DSM 27194.</title>
        <authorList>
            <person name="Aliyu H."/>
            <person name="Gorte O."/>
            <person name="Ochsenreither K."/>
        </authorList>
    </citation>
    <scope>NUCLEOTIDE SEQUENCE [LARGE SCALE GENOMIC DNA]</scope>
    <source>
        <strain evidence="12 13">DSM 27194</strain>
    </source>
</reference>
<dbReference type="PROSITE" id="PS00102">
    <property type="entry name" value="PHOSPHORYLASE"/>
    <property type="match status" value="1"/>
</dbReference>
<evidence type="ECO:0000256" key="3">
    <source>
        <dbReference type="ARBA" id="ARBA00006047"/>
    </source>
</evidence>
<evidence type="ECO:0000256" key="9">
    <source>
        <dbReference type="PIRSR" id="PIRSR000460-1"/>
    </source>
</evidence>
<keyword evidence="5 10" id="KW-0328">Glycosyltransferase</keyword>
<dbReference type="STRING" id="105984.A0A427XJ45"/>
<keyword evidence="13" id="KW-1185">Reference proteome</keyword>
<dbReference type="PANTHER" id="PTHR11468:SF3">
    <property type="entry name" value="GLYCOGEN PHOSPHORYLASE, LIVER FORM"/>
    <property type="match status" value="1"/>
</dbReference>
<evidence type="ECO:0000256" key="6">
    <source>
        <dbReference type="ARBA" id="ARBA00022679"/>
    </source>
</evidence>
<organism evidence="12 13">
    <name type="scientific">Apiotrichum porosum</name>
    <dbReference type="NCBI Taxonomy" id="105984"/>
    <lineage>
        <taxon>Eukaryota</taxon>
        <taxon>Fungi</taxon>
        <taxon>Dikarya</taxon>
        <taxon>Basidiomycota</taxon>
        <taxon>Agaricomycotina</taxon>
        <taxon>Tremellomycetes</taxon>
        <taxon>Trichosporonales</taxon>
        <taxon>Trichosporonaceae</taxon>
        <taxon>Apiotrichum</taxon>
    </lineage>
</organism>
<gene>
    <name evidence="12" type="primary">GPH1</name>
    <name evidence="12" type="ORF">EHS24_001842</name>
</gene>